<protein>
    <submittedName>
        <fullName evidence="2">Uncharacterized protein</fullName>
    </submittedName>
</protein>
<name>E5AM31_MYCRK</name>
<sequence>MAIMVVWVSGGVVMSGPDSGKAGPRASRVAAAPAQWESHAGTPAREASQNTLF</sequence>
<dbReference type="KEGG" id="brh:RBRH_04050"/>
<dbReference type="AlphaFoldDB" id="E5AM31"/>
<evidence type="ECO:0000313" key="2">
    <source>
        <dbReference type="EMBL" id="CBW73908.1"/>
    </source>
</evidence>
<gene>
    <name evidence="2" type="ordered locus">RBRH_04050</name>
</gene>
<reference evidence="2 3" key="1">
    <citation type="journal article" date="2011" name="J. Bacteriol.">
        <title>Complete genome sequence of Burkholderia rhizoxinica, an endosymbiont of Rhizopus microsporus.</title>
        <authorList>
            <person name="Lackner G."/>
            <person name="Moebius N."/>
            <person name="Partida-Martinez L."/>
            <person name="Hertweck C."/>
        </authorList>
    </citation>
    <scope>NUCLEOTIDE SEQUENCE [LARGE SCALE GENOMIC DNA]</scope>
    <source>
        <strain evidence="3">DSM 19002 / CIP 109453 / HKI 454</strain>
    </source>
</reference>
<proteinExistence type="predicted"/>
<dbReference type="HOGENOM" id="CLU_3059457_0_0_4"/>
<dbReference type="EMBL" id="FR687359">
    <property type="protein sequence ID" value="CBW73908.1"/>
    <property type="molecule type" value="Genomic_DNA"/>
</dbReference>
<organism evidence="2 3">
    <name type="scientific">Mycetohabitans rhizoxinica (strain DSM 19002 / CIP 109453 / HKI 454)</name>
    <name type="common">Paraburkholderia rhizoxinica</name>
    <dbReference type="NCBI Taxonomy" id="882378"/>
    <lineage>
        <taxon>Bacteria</taxon>
        <taxon>Pseudomonadati</taxon>
        <taxon>Pseudomonadota</taxon>
        <taxon>Betaproteobacteria</taxon>
        <taxon>Burkholderiales</taxon>
        <taxon>Burkholderiaceae</taxon>
        <taxon>Mycetohabitans</taxon>
    </lineage>
</organism>
<feature type="region of interest" description="Disordered" evidence="1">
    <location>
        <begin position="16"/>
        <end position="53"/>
    </location>
</feature>
<accession>E5AM31</accession>
<evidence type="ECO:0000256" key="1">
    <source>
        <dbReference type="SAM" id="MobiDB-lite"/>
    </source>
</evidence>
<dbReference type="Proteomes" id="UP000007437">
    <property type="component" value="Chromosome"/>
</dbReference>
<evidence type="ECO:0000313" key="3">
    <source>
        <dbReference type="Proteomes" id="UP000007437"/>
    </source>
</evidence>